<keyword evidence="5 6" id="KW-0472">Membrane</keyword>
<sequence>MKLLEVYILRRIFQMFLVTLLPVLTIIWTIQVLGRINLVTDTGQSMGSFATLATFILPTIIPVVLPFALVIGITQTLTAMNNDSELPVIDAAGASRNIIYRPVLMLGIALSMFSFLVTNFVEPPSRVAARQMVAAAYADLLSSVIEEKTFRSIEPGLYVQISERHSGRVLKGLFVVDYRDPNFDLIYYAREGSIDESGTSLTMRDGEVHRKAVDGRISIIKFVSYAFDLSAMAKAEGGLPQYSSDRSLSFLLNPDPNDPLYQKSPDAYRSELHRRLSDWLFPICFALISLVIAGSTRSHRQTRVHPMVFALFLAFGVRWLGFSATNMVERHPLYTPLPYVVPVVFSLIAIFMLATNRQFSAPRFITRGMSRLASSLQRRMPASRTSGGGAA</sequence>
<dbReference type="AlphaFoldDB" id="A0A068SLY9"/>
<dbReference type="InterPro" id="IPR005495">
    <property type="entry name" value="LptG/LptF_permease"/>
</dbReference>
<dbReference type="eggNOG" id="COG0795">
    <property type="taxonomic scope" value="Bacteria"/>
</dbReference>
<dbReference type="HOGENOM" id="CLU_028799_7_0_5"/>
<name>A0A068SLY9_NEOGA</name>
<feature type="transmembrane region" description="Helical" evidence="6">
    <location>
        <begin position="279"/>
        <end position="296"/>
    </location>
</feature>
<gene>
    <name evidence="7" type="ORF">RG540_CH10600</name>
</gene>
<dbReference type="InterPro" id="IPR030922">
    <property type="entry name" value="LptF"/>
</dbReference>
<dbReference type="Pfam" id="PF03739">
    <property type="entry name" value="LptF_LptG"/>
    <property type="match status" value="1"/>
</dbReference>
<dbReference type="GeneID" id="24257380"/>
<comment type="subcellular location">
    <subcellularLocation>
        <location evidence="1">Cell membrane</location>
        <topology evidence="1">Multi-pass membrane protein</topology>
    </subcellularLocation>
</comment>
<feature type="transmembrane region" description="Helical" evidence="6">
    <location>
        <begin position="12"/>
        <end position="30"/>
    </location>
</feature>
<feature type="transmembrane region" description="Helical" evidence="6">
    <location>
        <begin position="337"/>
        <end position="354"/>
    </location>
</feature>
<dbReference type="GO" id="GO:0015920">
    <property type="term" value="P:lipopolysaccharide transport"/>
    <property type="evidence" value="ECO:0007669"/>
    <property type="project" value="TreeGrafter"/>
</dbReference>
<keyword evidence="8" id="KW-1185">Reference proteome</keyword>
<evidence type="ECO:0000256" key="6">
    <source>
        <dbReference type="SAM" id="Phobius"/>
    </source>
</evidence>
<evidence type="ECO:0000256" key="4">
    <source>
        <dbReference type="ARBA" id="ARBA00022989"/>
    </source>
</evidence>
<protein>
    <submittedName>
        <fullName evidence="7">Permease YjgP/YjgQ family protein</fullName>
    </submittedName>
</protein>
<evidence type="ECO:0000313" key="8">
    <source>
        <dbReference type="Proteomes" id="UP000028181"/>
    </source>
</evidence>
<feature type="transmembrane region" description="Helical" evidence="6">
    <location>
        <begin position="103"/>
        <end position="121"/>
    </location>
</feature>
<evidence type="ECO:0000256" key="2">
    <source>
        <dbReference type="ARBA" id="ARBA00022475"/>
    </source>
</evidence>
<organism evidence="7 8">
    <name type="scientific">Neorhizobium galegae bv. orientalis str. HAMBI 540</name>
    <dbReference type="NCBI Taxonomy" id="1028800"/>
    <lineage>
        <taxon>Bacteria</taxon>
        <taxon>Pseudomonadati</taxon>
        <taxon>Pseudomonadota</taxon>
        <taxon>Alphaproteobacteria</taxon>
        <taxon>Hyphomicrobiales</taxon>
        <taxon>Rhizobiaceae</taxon>
        <taxon>Rhizobium/Agrobacterium group</taxon>
        <taxon>Neorhizobium</taxon>
    </lineage>
</organism>
<dbReference type="GO" id="GO:0055085">
    <property type="term" value="P:transmembrane transport"/>
    <property type="evidence" value="ECO:0007669"/>
    <property type="project" value="InterPro"/>
</dbReference>
<keyword evidence="3 6" id="KW-0812">Transmembrane</keyword>
<keyword evidence="4 6" id="KW-1133">Transmembrane helix</keyword>
<dbReference type="RefSeq" id="WP_038585387.1">
    <property type="nucleotide sequence ID" value="NZ_HG938353.1"/>
</dbReference>
<dbReference type="PANTHER" id="PTHR33529:SF6">
    <property type="entry name" value="YJGP_YJGQ FAMILY PERMEASE"/>
    <property type="match status" value="1"/>
</dbReference>
<feature type="transmembrane region" description="Helical" evidence="6">
    <location>
        <begin position="308"/>
        <end position="325"/>
    </location>
</feature>
<dbReference type="KEGG" id="ngg:RG540_CH10600"/>
<evidence type="ECO:0000313" key="7">
    <source>
        <dbReference type="EMBL" id="CDN47248.1"/>
    </source>
</evidence>
<proteinExistence type="predicted"/>
<feature type="transmembrane region" description="Helical" evidence="6">
    <location>
        <begin position="50"/>
        <end position="73"/>
    </location>
</feature>
<dbReference type="GO" id="GO:0043190">
    <property type="term" value="C:ATP-binding cassette (ABC) transporter complex"/>
    <property type="evidence" value="ECO:0007669"/>
    <property type="project" value="InterPro"/>
</dbReference>
<dbReference type="PATRIC" id="fig|1028800.3.peg.1076"/>
<accession>A0A068SLY9</accession>
<dbReference type="PANTHER" id="PTHR33529">
    <property type="entry name" value="SLR0882 PROTEIN-RELATED"/>
    <property type="match status" value="1"/>
</dbReference>
<keyword evidence="2" id="KW-1003">Cell membrane</keyword>
<dbReference type="OrthoDB" id="8477889at2"/>
<dbReference type="NCBIfam" id="TIGR04407">
    <property type="entry name" value="LptF_YjgP"/>
    <property type="match status" value="1"/>
</dbReference>
<evidence type="ECO:0000256" key="5">
    <source>
        <dbReference type="ARBA" id="ARBA00023136"/>
    </source>
</evidence>
<dbReference type="Proteomes" id="UP000028181">
    <property type="component" value="Chromosome I"/>
</dbReference>
<dbReference type="EMBL" id="HG938353">
    <property type="protein sequence ID" value="CDN47248.1"/>
    <property type="molecule type" value="Genomic_DNA"/>
</dbReference>
<evidence type="ECO:0000256" key="3">
    <source>
        <dbReference type="ARBA" id="ARBA00022692"/>
    </source>
</evidence>
<reference evidence="8" key="1">
    <citation type="journal article" date="2014" name="BMC Genomics">
        <title>Genome sequencing of two Neorhizobium galegae strains reveals a noeT gene responsible for the unusual acetylation of the nodulation factors.</title>
        <authorList>
            <person name="Osterman J."/>
            <person name="Marsh J."/>
            <person name="Laine P.K."/>
            <person name="Zeng Z."/>
            <person name="Alatalo E."/>
            <person name="Sullivan J.T."/>
            <person name="Young J.P."/>
            <person name="Thomas-Oates J."/>
            <person name="Paulin L."/>
            <person name="Lindstrom K."/>
        </authorList>
    </citation>
    <scope>NUCLEOTIDE SEQUENCE [LARGE SCALE GENOMIC DNA]</scope>
    <source>
        <strain evidence="8">HAMBI 540</strain>
    </source>
</reference>
<evidence type="ECO:0000256" key="1">
    <source>
        <dbReference type="ARBA" id="ARBA00004651"/>
    </source>
</evidence>